<sequence length="231" mass="25503">MRETEQWQQRRRLRATGRSRLSKRASSHARRCHSQGHPLQNVRQDLHQQAQPGPGRPDEAAQDLPRVLAGWWGGRLRRLGLGPLSEVFSASSRLTVPRSFVEISGNQPIEWLEMNLGPKEVLFREAGARLEAAALEAAAQEAQLACDGPEKRRNAEQKLRENRNSQGEPWRHCRGGGRRGAPRHLASRRNRASGAGACGLFSDVPSLEASESAARAGARPRRPASAASVQR</sequence>
<feature type="compositionally biased region" description="Basic and acidic residues" evidence="1">
    <location>
        <begin position="148"/>
        <end position="163"/>
    </location>
</feature>
<dbReference type="AlphaFoldDB" id="A0AA36J5Z0"/>
<reference evidence="2" key="1">
    <citation type="submission" date="2023-08" db="EMBL/GenBank/DDBJ databases">
        <authorList>
            <person name="Chen Y."/>
            <person name="Shah S."/>
            <person name="Dougan E. K."/>
            <person name="Thang M."/>
            <person name="Chan C."/>
        </authorList>
    </citation>
    <scope>NUCLEOTIDE SEQUENCE</scope>
</reference>
<organism evidence="2 3">
    <name type="scientific">Effrenium voratum</name>
    <dbReference type="NCBI Taxonomy" id="2562239"/>
    <lineage>
        <taxon>Eukaryota</taxon>
        <taxon>Sar</taxon>
        <taxon>Alveolata</taxon>
        <taxon>Dinophyceae</taxon>
        <taxon>Suessiales</taxon>
        <taxon>Symbiodiniaceae</taxon>
        <taxon>Effrenium</taxon>
    </lineage>
</organism>
<accession>A0AA36J5Z0</accession>
<protein>
    <submittedName>
        <fullName evidence="2">Uncharacterized protein</fullName>
    </submittedName>
</protein>
<proteinExistence type="predicted"/>
<comment type="caution">
    <text evidence="2">The sequence shown here is derived from an EMBL/GenBank/DDBJ whole genome shotgun (WGS) entry which is preliminary data.</text>
</comment>
<feature type="region of interest" description="Disordered" evidence="1">
    <location>
        <begin position="1"/>
        <end position="62"/>
    </location>
</feature>
<name>A0AA36J5Z0_9DINO</name>
<feature type="compositionally biased region" description="Basic residues" evidence="1">
    <location>
        <begin position="9"/>
        <end position="34"/>
    </location>
</feature>
<keyword evidence="3" id="KW-1185">Reference proteome</keyword>
<dbReference type="Proteomes" id="UP001178507">
    <property type="component" value="Unassembled WGS sequence"/>
</dbReference>
<evidence type="ECO:0000313" key="3">
    <source>
        <dbReference type="Proteomes" id="UP001178507"/>
    </source>
</evidence>
<feature type="compositionally biased region" description="Basic residues" evidence="1">
    <location>
        <begin position="172"/>
        <end position="191"/>
    </location>
</feature>
<feature type="region of interest" description="Disordered" evidence="1">
    <location>
        <begin position="148"/>
        <end position="197"/>
    </location>
</feature>
<evidence type="ECO:0000313" key="2">
    <source>
        <dbReference type="EMBL" id="CAJ1399091.1"/>
    </source>
</evidence>
<gene>
    <name evidence="2" type="ORF">EVOR1521_LOCUS22689</name>
</gene>
<feature type="compositionally biased region" description="Polar residues" evidence="1">
    <location>
        <begin position="37"/>
        <end position="51"/>
    </location>
</feature>
<feature type="region of interest" description="Disordered" evidence="1">
    <location>
        <begin position="209"/>
        <end position="231"/>
    </location>
</feature>
<dbReference type="EMBL" id="CAUJNA010003324">
    <property type="protein sequence ID" value="CAJ1399091.1"/>
    <property type="molecule type" value="Genomic_DNA"/>
</dbReference>
<evidence type="ECO:0000256" key="1">
    <source>
        <dbReference type="SAM" id="MobiDB-lite"/>
    </source>
</evidence>